<sequence>MTVATPVFIDSIGTNEKENKKELERLSKEHPNAVFHIDDIGGFEE</sequence>
<dbReference type="EMBL" id="MF417954">
    <property type="protein sequence ID" value="ASN72451.1"/>
    <property type="molecule type" value="Genomic_DNA"/>
</dbReference>
<proteinExistence type="predicted"/>
<evidence type="ECO:0000313" key="1">
    <source>
        <dbReference type="EMBL" id="ASN72451.1"/>
    </source>
</evidence>
<gene>
    <name evidence="1" type="ORF">8AX7_11</name>
</gene>
<organism evidence="1">
    <name type="scientific">uncultured Caudovirales phage</name>
    <dbReference type="NCBI Taxonomy" id="2100421"/>
    <lineage>
        <taxon>Viruses</taxon>
        <taxon>Duplodnaviria</taxon>
        <taxon>Heunggongvirae</taxon>
        <taxon>Uroviricota</taxon>
        <taxon>Caudoviricetes</taxon>
        <taxon>Peduoviridae</taxon>
        <taxon>Maltschvirus</taxon>
        <taxon>Maltschvirus maltsch</taxon>
    </lineage>
</organism>
<name>A0A2H4JHP6_9CAUD</name>
<reference evidence="1" key="1">
    <citation type="submission" date="2017-06" db="EMBL/GenBank/DDBJ databases">
        <title>Novel phages from South African skin metaviromes.</title>
        <authorList>
            <person name="van Zyl L.J."/>
            <person name="Abrahams Y."/>
            <person name="Stander E.A."/>
            <person name="Kirby B.M."/>
            <person name="Clavaud C."/>
            <person name="Farcet C."/>
            <person name="Breton L."/>
            <person name="Trindade M.I."/>
        </authorList>
    </citation>
    <scope>NUCLEOTIDE SEQUENCE</scope>
</reference>
<accession>A0A2H4JHP6</accession>
<protein>
    <submittedName>
        <fullName evidence="1">Uncharacterized protein</fullName>
    </submittedName>
</protein>